<dbReference type="EMBL" id="FOKV01000006">
    <property type="protein sequence ID" value="SFC60163.1"/>
    <property type="molecule type" value="Genomic_DNA"/>
</dbReference>
<dbReference type="OrthoDB" id="9814535at2"/>
<keyword evidence="2" id="KW-0472">Membrane</keyword>
<feature type="signal peptide" evidence="3">
    <location>
        <begin position="1"/>
        <end position="23"/>
    </location>
</feature>
<protein>
    <submittedName>
        <fullName evidence="5">Surface antigen</fullName>
    </submittedName>
</protein>
<evidence type="ECO:0000259" key="4">
    <source>
        <dbReference type="Pfam" id="PF01103"/>
    </source>
</evidence>
<name>A0A1I1KPV3_9FLAO</name>
<keyword evidence="3" id="KW-0732">Signal</keyword>
<gene>
    <name evidence="5" type="ORF">SAMN04487907_10611</name>
</gene>
<dbReference type="Pfam" id="PF01103">
    <property type="entry name" value="Omp85"/>
    <property type="match status" value="1"/>
</dbReference>
<dbReference type="STRING" id="1334022.SAMN04487907_10611"/>
<comment type="subcellular location">
    <subcellularLocation>
        <location evidence="1">Membrane</location>
    </subcellularLocation>
</comment>
<dbReference type="AlphaFoldDB" id="A0A1I1KPV3"/>
<dbReference type="PROSITE" id="PS51257">
    <property type="entry name" value="PROKAR_LIPOPROTEIN"/>
    <property type="match status" value="1"/>
</dbReference>
<dbReference type="GO" id="GO:0019867">
    <property type="term" value="C:outer membrane"/>
    <property type="evidence" value="ECO:0007669"/>
    <property type="project" value="InterPro"/>
</dbReference>
<dbReference type="RefSeq" id="WP_092543337.1">
    <property type="nucleotide sequence ID" value="NZ_FOKV01000006.1"/>
</dbReference>
<evidence type="ECO:0000313" key="5">
    <source>
        <dbReference type="EMBL" id="SFC60163.1"/>
    </source>
</evidence>
<dbReference type="Proteomes" id="UP000199438">
    <property type="component" value="Unassembled WGS sequence"/>
</dbReference>
<organism evidence="5 6">
    <name type="scientific">Zunongwangia mangrovi</name>
    <dbReference type="NCBI Taxonomy" id="1334022"/>
    <lineage>
        <taxon>Bacteria</taxon>
        <taxon>Pseudomonadati</taxon>
        <taxon>Bacteroidota</taxon>
        <taxon>Flavobacteriia</taxon>
        <taxon>Flavobacteriales</taxon>
        <taxon>Flavobacteriaceae</taxon>
        <taxon>Zunongwangia</taxon>
    </lineage>
</organism>
<evidence type="ECO:0000256" key="2">
    <source>
        <dbReference type="ARBA" id="ARBA00023136"/>
    </source>
</evidence>
<dbReference type="Gene3D" id="2.40.160.50">
    <property type="entry name" value="membrane protein fhac: a member of the omp85/tpsb transporter family"/>
    <property type="match status" value="1"/>
</dbReference>
<proteinExistence type="predicted"/>
<evidence type="ECO:0000256" key="3">
    <source>
        <dbReference type="SAM" id="SignalP"/>
    </source>
</evidence>
<accession>A0A1I1KPV3</accession>
<sequence length="855" mass="98005">MKRLFAKISLFFLVSLILFSCDAVKRLDDNQQLLERNEIYVNGDKISQASIYNQLDKEPNTRLLGIPLRLHFYNLARPNIDSILDRKYIQDSVKFRRLVNRLSRKQFDQLIQNKKDFNAWIKRTGEAPVTVRNEDIEDSEEELQAYYWNNGWFNVETSSEVIPLRKEKRARVEYFVETGTPYDIDSIKTRISSPVLDSIYNEHDQNSIIKSGVQYKTLDFNAERDRLTSLFRNNGVYNFEQEYISFDADTINTNNNVNTSVIISDLPTNEEDTVKNTFKIHKISRVNIITDYKFLNKNKPLLDSAQVKGDFYLYSYDELDFKPEAITDAVFIRPGRIYRDIDRTRTYSRLNSYRVFKYPNIQYMPDPADSTGTDLITNIFLTPQQKYSLGFDFDVSQSNIQQFGIGFGGSLLIRNVFGGAENFEISARGSIGSSKDAVTTSDQDRFFDITEIGADVSLSFPRIFLPFNTEKFIPKYMSPFTSLSLGVSTQTNIGLDKQNITGALNYKWTPSRRLSNSFDLLDIQYVRNLNAANYFNVYRSSYQDLNEVVNSVNVVTDPAYLNGSGNLTIPNGADAFIDDVQNNRSVTTGLTDNQSQIVRNIGERKQRLTENNLIFASNFTYLWNTKDNLYDREFTRFRFKIETAGNFLSAVASVADLDKNENGNYDVLGVNFSQYIKPEIDFIKHWDLGHDNIFAVRAFGGVAIPYGNANSIPFTRSFFAGGPNDNRAWQAYDLGPGSSGGRNEFNEANMKLAFNIEHRYNLFGSLNSAFFVDIGNIWNVLDIVEDEASTFTSFSDLQDLAVGSGFGLRYDFNFFILRFDIGFKTYNPARSLGDRWFKEYNFGSAVYNVGINYPF</sequence>
<evidence type="ECO:0000313" key="6">
    <source>
        <dbReference type="Proteomes" id="UP000199438"/>
    </source>
</evidence>
<keyword evidence="6" id="KW-1185">Reference proteome</keyword>
<dbReference type="InterPro" id="IPR000184">
    <property type="entry name" value="Bac_surfAg_D15"/>
</dbReference>
<feature type="chain" id="PRO_5011543332" evidence="3">
    <location>
        <begin position="24"/>
        <end position="855"/>
    </location>
</feature>
<feature type="domain" description="Bacterial surface antigen (D15)" evidence="4">
    <location>
        <begin position="485"/>
        <end position="828"/>
    </location>
</feature>
<reference evidence="6" key="1">
    <citation type="submission" date="2016-10" db="EMBL/GenBank/DDBJ databases">
        <authorList>
            <person name="Varghese N."/>
            <person name="Submissions S."/>
        </authorList>
    </citation>
    <scope>NUCLEOTIDE SEQUENCE [LARGE SCALE GENOMIC DNA]</scope>
    <source>
        <strain evidence="6">DSM 24499</strain>
    </source>
</reference>
<evidence type="ECO:0000256" key="1">
    <source>
        <dbReference type="ARBA" id="ARBA00004370"/>
    </source>
</evidence>